<feature type="transmembrane region" description="Helical" evidence="3">
    <location>
        <begin position="191"/>
        <end position="213"/>
    </location>
</feature>
<sequence length="359" mass="37895">MSHDDGADKSFEPTQKKLDDARRKGDLPRSADLTTAAAYAGFLLAALALGGGVVDGMGSLLRALVERADALSAEMFAGGAAPRSGAVILAAAGALAPILLGPAAAALVAVIAQRGLVFAPSKLAPKLSRISPLSTAKQKFGRTGLFEFAKSFAKLTIYSITLGLFLSARLPDIVGTIGMAPAIIAGELLRLMLDLLLVVVLIAAAIGALDLLFQRADHLRKNRMSRKEVTDEMKQSEGDPAMKQQRRQKAVAIATTQMMADVPTADVVIVNPTHYAVALKWDRGSPGAPVCVAKGVDAIAARIRELALEHVIPLHSDPPTARALFAETEIGAEIHPDHYRAVAAAIRFAERLQQKARGR</sequence>
<dbReference type="PANTHER" id="PTHR30531:SF12">
    <property type="entry name" value="FLAGELLAR BIOSYNTHETIC PROTEIN FLHB"/>
    <property type="match status" value="1"/>
</dbReference>
<keyword evidence="3" id="KW-1133">Transmembrane helix</keyword>
<dbReference type="STRING" id="314256.OG2516_10014"/>
<dbReference type="Gene3D" id="3.40.1690.10">
    <property type="entry name" value="secretion proteins EscU"/>
    <property type="match status" value="1"/>
</dbReference>
<dbReference type="Pfam" id="PF01312">
    <property type="entry name" value="Bac_export_2"/>
    <property type="match status" value="1"/>
</dbReference>
<dbReference type="SUPFAM" id="SSF160544">
    <property type="entry name" value="EscU C-terminal domain-like"/>
    <property type="match status" value="1"/>
</dbReference>
<keyword evidence="4" id="KW-0966">Cell projection</keyword>
<dbReference type="RefSeq" id="WP_007255523.1">
    <property type="nucleotide sequence ID" value="NZ_CH724107.1"/>
</dbReference>
<feature type="region of interest" description="Disordered" evidence="2">
    <location>
        <begin position="1"/>
        <end position="26"/>
    </location>
</feature>
<gene>
    <name evidence="4" type="ORF">OG2516_10014</name>
</gene>
<feature type="region of interest" description="Disordered" evidence="2">
    <location>
        <begin position="224"/>
        <end position="244"/>
    </location>
</feature>
<evidence type="ECO:0000256" key="3">
    <source>
        <dbReference type="SAM" id="Phobius"/>
    </source>
</evidence>
<keyword evidence="3" id="KW-0472">Membrane</keyword>
<proteinExistence type="inferred from homology"/>
<evidence type="ECO:0000256" key="1">
    <source>
        <dbReference type="ARBA" id="ARBA00010690"/>
    </source>
</evidence>
<dbReference type="EMBL" id="AAOT01000023">
    <property type="protein sequence ID" value="EAR50730.1"/>
    <property type="molecule type" value="Genomic_DNA"/>
</dbReference>
<dbReference type="GO" id="GO:0005886">
    <property type="term" value="C:plasma membrane"/>
    <property type="evidence" value="ECO:0007669"/>
    <property type="project" value="TreeGrafter"/>
</dbReference>
<evidence type="ECO:0000313" key="4">
    <source>
        <dbReference type="EMBL" id="EAR50730.1"/>
    </source>
</evidence>
<dbReference type="Proteomes" id="UP000003635">
    <property type="component" value="Unassembled WGS sequence"/>
</dbReference>
<dbReference type="OrthoDB" id="9807950at2"/>
<keyword evidence="4" id="KW-0969">Cilium</keyword>
<dbReference type="InterPro" id="IPR029025">
    <property type="entry name" value="T3SS_substrate_exporter_C"/>
</dbReference>
<feature type="compositionally biased region" description="Basic and acidic residues" evidence="2">
    <location>
        <begin position="224"/>
        <end position="237"/>
    </location>
</feature>
<dbReference type="InterPro" id="IPR006135">
    <property type="entry name" value="T3SS_substrate_exporter"/>
</dbReference>
<comment type="similarity">
    <text evidence="1">Belongs to the type III secretion exporter family.</text>
</comment>
<dbReference type="GO" id="GO:0009306">
    <property type="term" value="P:protein secretion"/>
    <property type="evidence" value="ECO:0007669"/>
    <property type="project" value="InterPro"/>
</dbReference>
<evidence type="ECO:0000256" key="2">
    <source>
        <dbReference type="SAM" id="MobiDB-lite"/>
    </source>
</evidence>
<comment type="caution">
    <text evidence="4">The sequence shown here is derived from an EMBL/GenBank/DDBJ whole genome shotgun (WGS) entry which is preliminary data.</text>
</comment>
<dbReference type="HOGENOM" id="CLU_041013_1_2_5"/>
<dbReference type="AlphaFoldDB" id="Q2CDI1"/>
<feature type="transmembrane region" description="Helical" evidence="3">
    <location>
        <begin position="33"/>
        <end position="54"/>
    </location>
</feature>
<keyword evidence="4" id="KW-0282">Flagellum</keyword>
<protein>
    <submittedName>
        <fullName evidence="4">Flagellar biosynthetic protein FlhB</fullName>
    </submittedName>
</protein>
<evidence type="ECO:0000313" key="5">
    <source>
        <dbReference type="Proteomes" id="UP000003635"/>
    </source>
</evidence>
<feature type="transmembrane region" description="Helical" evidence="3">
    <location>
        <begin position="86"/>
        <end position="112"/>
    </location>
</feature>
<name>Q2CDI1_OCEGH</name>
<accession>Q2CDI1</accession>
<dbReference type="eggNOG" id="COG1377">
    <property type="taxonomic scope" value="Bacteria"/>
</dbReference>
<keyword evidence="5" id="KW-1185">Reference proteome</keyword>
<dbReference type="PANTHER" id="PTHR30531">
    <property type="entry name" value="FLAGELLAR BIOSYNTHETIC PROTEIN FLHB"/>
    <property type="match status" value="1"/>
</dbReference>
<keyword evidence="3" id="KW-0812">Transmembrane</keyword>
<dbReference type="PRINTS" id="PR00950">
    <property type="entry name" value="TYPE3IMSPROT"/>
</dbReference>
<reference evidence="4 5" key="1">
    <citation type="journal article" date="2010" name="J. Bacteriol.">
        <title>Genome sequences of Oceanicola granulosus HTCC2516(T) and Oceanicola batsensis HTCC2597(TDelta).</title>
        <authorList>
            <person name="Thrash J.C."/>
            <person name="Cho J.C."/>
            <person name="Vergin K.L."/>
            <person name="Giovannoni S.J."/>
        </authorList>
    </citation>
    <scope>NUCLEOTIDE SEQUENCE [LARGE SCALE GENOMIC DNA]</scope>
    <source>
        <strain evidence="5">ATCC BAA-861 / DSM 15982 / KCTC 12143 / HTCC2516</strain>
    </source>
</reference>
<organism evidence="4 5">
    <name type="scientific">Oceanicola granulosus (strain ATCC BAA-861 / DSM 15982 / KCTC 12143 / HTCC2516)</name>
    <dbReference type="NCBI Taxonomy" id="314256"/>
    <lineage>
        <taxon>Bacteria</taxon>
        <taxon>Pseudomonadati</taxon>
        <taxon>Pseudomonadota</taxon>
        <taxon>Alphaproteobacteria</taxon>
        <taxon>Rhodobacterales</taxon>
        <taxon>Roseobacteraceae</taxon>
        <taxon>Oceanicola</taxon>
    </lineage>
</organism>